<protein>
    <submittedName>
        <fullName evidence="2">Uncharacterized protein</fullName>
    </submittedName>
</protein>
<organism evidence="2 3">
    <name type="scientific">Rhodopirellula baltica (strain DSM 10527 / NCIMB 13988 / SH1)</name>
    <dbReference type="NCBI Taxonomy" id="243090"/>
    <lineage>
        <taxon>Bacteria</taxon>
        <taxon>Pseudomonadati</taxon>
        <taxon>Planctomycetota</taxon>
        <taxon>Planctomycetia</taxon>
        <taxon>Pirellulales</taxon>
        <taxon>Pirellulaceae</taxon>
        <taxon>Rhodopirellula</taxon>
    </lineage>
</organism>
<evidence type="ECO:0000313" key="3">
    <source>
        <dbReference type="Proteomes" id="UP000001025"/>
    </source>
</evidence>
<dbReference type="Proteomes" id="UP000001025">
    <property type="component" value="Chromosome"/>
</dbReference>
<dbReference type="KEGG" id="rba:RB9151"/>
<dbReference type="EnsemblBacteria" id="CAD76111">
    <property type="protein sequence ID" value="CAD76111"/>
    <property type="gene ID" value="RB9151"/>
</dbReference>
<evidence type="ECO:0000256" key="1">
    <source>
        <dbReference type="SAM" id="MobiDB-lite"/>
    </source>
</evidence>
<proteinExistence type="predicted"/>
<dbReference type="PATRIC" id="fig|243090.15.peg.4384"/>
<keyword evidence="3" id="KW-1185">Reference proteome</keyword>
<dbReference type="EMBL" id="BX294149">
    <property type="protein sequence ID" value="CAD76111.1"/>
    <property type="molecule type" value="Genomic_DNA"/>
</dbReference>
<accession>Q7UM06</accession>
<evidence type="ECO:0000313" key="2">
    <source>
        <dbReference type="EMBL" id="CAD76111.1"/>
    </source>
</evidence>
<reference evidence="2 3" key="1">
    <citation type="journal article" date="2003" name="Proc. Natl. Acad. Sci. U.S.A.">
        <title>Complete genome sequence of the marine planctomycete Pirellula sp. strain 1.</title>
        <authorList>
            <person name="Gloeckner F.O."/>
            <person name="Kube M."/>
            <person name="Bauer M."/>
            <person name="Teeling H."/>
            <person name="Lombardot T."/>
            <person name="Ludwig W."/>
            <person name="Gade D."/>
            <person name="Beck A."/>
            <person name="Borzym K."/>
            <person name="Heitmann K."/>
            <person name="Rabus R."/>
            <person name="Schlesner H."/>
            <person name="Amann R."/>
            <person name="Reinhardt R."/>
        </authorList>
    </citation>
    <scope>NUCLEOTIDE SEQUENCE [LARGE SCALE GENOMIC DNA]</scope>
    <source>
        <strain evidence="3">DSM 10527 / NCIMB 13988 / SH1</strain>
    </source>
</reference>
<feature type="region of interest" description="Disordered" evidence="1">
    <location>
        <begin position="70"/>
        <end position="91"/>
    </location>
</feature>
<sequence length="91" mass="10235">MARMVCAISKRDQRRLNNRVPFVRRRTKLPLVASLRFKSPVVSIQTIEITKTVIKTKLVDMSLDCSFQPNQGRPTLTGKATDGRATTGQSF</sequence>
<dbReference type="HOGENOM" id="CLU_2424893_0_0_0"/>
<dbReference type="AlphaFoldDB" id="Q7UM06"/>
<dbReference type="InParanoid" id="Q7UM06"/>
<name>Q7UM06_RHOBA</name>
<gene>
    <name evidence="2" type="ordered locus">RB9151</name>
</gene>